<sequence length="243" mass="26427">MDSLIILQHSPVYTLGRRGDVTNFLFSQNEETQGLLKRGGGASQSPENPANMGIGRAGGSDFHHIYHSIISSDPSYSESSDPTLLFHPSNSALLLRVDRGGDVTFHGPGQVTCYPILDLSGPGYKKDLHWYLSSVEEVVIQTLGEFGLKGERDSRGTGVWVGGRKVAQVGIGCSGWVTKHGFAVNVKRSCMSYFDEIVPCGIDRNEGAVACLEDVVGEELEMEKVDVAIRRSFTKVFGVEMQT</sequence>
<feature type="active site" description="Acyl-thioester intermediate" evidence="6">
    <location>
        <position position="200"/>
    </location>
</feature>
<comment type="similarity">
    <text evidence="2">Belongs to the LipB family.</text>
</comment>
<evidence type="ECO:0000259" key="9">
    <source>
        <dbReference type="PROSITE" id="PS51733"/>
    </source>
</evidence>
<dbReference type="CDD" id="cd16444">
    <property type="entry name" value="LipB"/>
    <property type="match status" value="1"/>
</dbReference>
<dbReference type="InterPro" id="IPR045864">
    <property type="entry name" value="aa-tRNA-synth_II/BPL/LPL"/>
</dbReference>
<dbReference type="PROSITE" id="PS51733">
    <property type="entry name" value="BPL_LPL_CATALYTIC"/>
    <property type="match status" value="1"/>
</dbReference>
<dbReference type="AlphaFoldDB" id="A0A9W7AFG5"/>
<evidence type="ECO:0000256" key="3">
    <source>
        <dbReference type="ARBA" id="ARBA00012334"/>
    </source>
</evidence>
<protein>
    <recommendedName>
        <fullName evidence="3">lipoyl(octanoyl) transferase</fullName>
        <ecNumber evidence="3">2.3.1.181</ecNumber>
    </recommendedName>
</protein>
<dbReference type="Gene3D" id="3.30.930.10">
    <property type="entry name" value="Bira Bifunctional Protein, Domain 2"/>
    <property type="match status" value="1"/>
</dbReference>
<feature type="region of interest" description="Disordered" evidence="8">
    <location>
        <begin position="35"/>
        <end position="54"/>
    </location>
</feature>
<dbReference type="OrthoDB" id="19908at2759"/>
<organism evidence="10 11">
    <name type="scientific">Triparma retinervis</name>
    <dbReference type="NCBI Taxonomy" id="2557542"/>
    <lineage>
        <taxon>Eukaryota</taxon>
        <taxon>Sar</taxon>
        <taxon>Stramenopiles</taxon>
        <taxon>Ochrophyta</taxon>
        <taxon>Bolidophyceae</taxon>
        <taxon>Parmales</taxon>
        <taxon>Triparmaceae</taxon>
        <taxon>Triparma</taxon>
    </lineage>
</organism>
<keyword evidence="4" id="KW-0808">Transferase</keyword>
<evidence type="ECO:0000256" key="6">
    <source>
        <dbReference type="PIRSR" id="PIRSR016262-1"/>
    </source>
</evidence>
<dbReference type="Pfam" id="PF21948">
    <property type="entry name" value="LplA-B_cat"/>
    <property type="match status" value="1"/>
</dbReference>
<dbReference type="InterPro" id="IPR000544">
    <property type="entry name" value="Octanoyltransferase"/>
</dbReference>
<evidence type="ECO:0000313" key="10">
    <source>
        <dbReference type="EMBL" id="GMH69631.1"/>
    </source>
</evidence>
<dbReference type="EMBL" id="BRXZ01002760">
    <property type="protein sequence ID" value="GMH69631.1"/>
    <property type="molecule type" value="Genomic_DNA"/>
</dbReference>
<evidence type="ECO:0000256" key="4">
    <source>
        <dbReference type="ARBA" id="ARBA00022679"/>
    </source>
</evidence>
<gene>
    <name evidence="10" type="ORF">TrRE_jg11356</name>
</gene>
<dbReference type="GO" id="GO:0009249">
    <property type="term" value="P:protein lipoylation"/>
    <property type="evidence" value="ECO:0007669"/>
    <property type="project" value="InterPro"/>
</dbReference>
<dbReference type="EC" id="2.3.1.181" evidence="3"/>
<comment type="caution">
    <text evidence="10">The sequence shown here is derived from an EMBL/GenBank/DDBJ whole genome shotgun (WGS) entry which is preliminary data.</text>
</comment>
<dbReference type="GO" id="GO:0033819">
    <property type="term" value="F:lipoyl(octanoyl) transferase activity"/>
    <property type="evidence" value="ECO:0007669"/>
    <property type="project" value="UniProtKB-EC"/>
</dbReference>
<dbReference type="PROSITE" id="PS01313">
    <property type="entry name" value="LIPB"/>
    <property type="match status" value="1"/>
</dbReference>
<feature type="domain" description="BPL/LPL catalytic" evidence="9">
    <location>
        <begin position="1"/>
        <end position="241"/>
    </location>
</feature>
<dbReference type="NCBIfam" id="TIGR00214">
    <property type="entry name" value="lipB"/>
    <property type="match status" value="1"/>
</dbReference>
<evidence type="ECO:0000256" key="5">
    <source>
        <dbReference type="ARBA" id="ARBA00023315"/>
    </source>
</evidence>
<reference evidence="10" key="1">
    <citation type="submission" date="2022-07" db="EMBL/GenBank/DDBJ databases">
        <title>Genome analysis of Parmales, a sister group of diatoms, reveals the evolutionary specialization of diatoms from phago-mixotrophs to photoautotrophs.</title>
        <authorList>
            <person name="Ban H."/>
            <person name="Sato S."/>
            <person name="Yoshikawa S."/>
            <person name="Kazumasa Y."/>
            <person name="Nakamura Y."/>
            <person name="Ichinomiya M."/>
            <person name="Saitoh K."/>
            <person name="Sato N."/>
            <person name="Blanc-Mathieu R."/>
            <person name="Endo H."/>
            <person name="Kuwata A."/>
            <person name="Ogata H."/>
        </authorList>
    </citation>
    <scope>NUCLEOTIDE SEQUENCE</scope>
</reference>
<comment type="pathway">
    <text evidence="1">Protein modification; protein lipoylation via endogenous pathway; protein N(6)-(lipoyl)lysine from octanoyl-[acyl-carrier-protein]: step 1/2.</text>
</comment>
<evidence type="ECO:0000313" key="11">
    <source>
        <dbReference type="Proteomes" id="UP001165082"/>
    </source>
</evidence>
<evidence type="ECO:0000256" key="1">
    <source>
        <dbReference type="ARBA" id="ARBA00004821"/>
    </source>
</evidence>
<dbReference type="PANTHER" id="PTHR10993:SF7">
    <property type="entry name" value="LIPOYLTRANSFERASE 2, MITOCHONDRIAL-RELATED"/>
    <property type="match status" value="1"/>
</dbReference>
<name>A0A9W7AFG5_9STRA</name>
<evidence type="ECO:0000256" key="2">
    <source>
        <dbReference type="ARBA" id="ARBA00007907"/>
    </source>
</evidence>
<dbReference type="SUPFAM" id="SSF55681">
    <property type="entry name" value="Class II aaRS and biotin synthetases"/>
    <property type="match status" value="1"/>
</dbReference>
<dbReference type="InterPro" id="IPR020605">
    <property type="entry name" value="Octanoyltransferase_CS"/>
</dbReference>
<dbReference type="InterPro" id="IPR004143">
    <property type="entry name" value="BPL_LPL_catalytic"/>
</dbReference>
<keyword evidence="11" id="KW-1185">Reference proteome</keyword>
<dbReference type="PANTHER" id="PTHR10993">
    <property type="entry name" value="OCTANOYLTRANSFERASE"/>
    <property type="match status" value="1"/>
</dbReference>
<dbReference type="PIRSF" id="PIRSF016262">
    <property type="entry name" value="LPLase"/>
    <property type="match status" value="1"/>
</dbReference>
<feature type="site" description="Lowers pKa of active site Cys" evidence="7">
    <location>
        <position position="165"/>
    </location>
</feature>
<accession>A0A9W7AFG5</accession>
<keyword evidence="5" id="KW-0012">Acyltransferase</keyword>
<proteinExistence type="inferred from homology"/>
<evidence type="ECO:0000256" key="8">
    <source>
        <dbReference type="SAM" id="MobiDB-lite"/>
    </source>
</evidence>
<dbReference type="Proteomes" id="UP001165082">
    <property type="component" value="Unassembled WGS sequence"/>
</dbReference>
<evidence type="ECO:0000256" key="7">
    <source>
        <dbReference type="PIRSR" id="PIRSR016262-3"/>
    </source>
</evidence>